<dbReference type="Gene3D" id="1.25.40.10">
    <property type="entry name" value="Tetratricopeptide repeat domain"/>
    <property type="match status" value="1"/>
</dbReference>
<dbReference type="PROSITE" id="PS51755">
    <property type="entry name" value="OMPR_PHOB"/>
    <property type="match status" value="1"/>
</dbReference>
<feature type="compositionally biased region" description="Basic and acidic residues" evidence="3">
    <location>
        <begin position="297"/>
        <end position="307"/>
    </location>
</feature>
<dbReference type="KEGG" id="pacs:FAZ98_14635"/>
<dbReference type="InterPro" id="IPR016032">
    <property type="entry name" value="Sig_transdc_resp-reg_C-effctor"/>
</dbReference>
<feature type="region of interest" description="Disordered" evidence="3">
    <location>
        <begin position="153"/>
        <end position="210"/>
    </location>
</feature>
<dbReference type="SUPFAM" id="SSF52540">
    <property type="entry name" value="P-loop containing nucleoside triphosphate hydrolases"/>
    <property type="match status" value="1"/>
</dbReference>
<feature type="compositionally biased region" description="Basic residues" evidence="3">
    <location>
        <begin position="98"/>
        <end position="109"/>
    </location>
</feature>
<dbReference type="InterPro" id="IPR027417">
    <property type="entry name" value="P-loop_NTPase"/>
</dbReference>
<keyword evidence="1 2" id="KW-0238">DNA-binding</keyword>
<dbReference type="PANTHER" id="PTHR47691">
    <property type="entry name" value="REGULATOR-RELATED"/>
    <property type="match status" value="1"/>
</dbReference>
<dbReference type="Pfam" id="PF00486">
    <property type="entry name" value="Trans_reg_C"/>
    <property type="match status" value="1"/>
</dbReference>
<gene>
    <name evidence="5" type="ORF">FAZ98_14635</name>
</gene>
<dbReference type="PANTHER" id="PTHR47691:SF3">
    <property type="entry name" value="HTH-TYPE TRANSCRIPTIONAL REGULATOR RV0890C-RELATED"/>
    <property type="match status" value="1"/>
</dbReference>
<feature type="compositionally biased region" description="Low complexity" evidence="3">
    <location>
        <begin position="434"/>
        <end position="447"/>
    </location>
</feature>
<dbReference type="SMART" id="SM00862">
    <property type="entry name" value="Trans_reg_C"/>
    <property type="match status" value="1"/>
</dbReference>
<evidence type="ECO:0000256" key="2">
    <source>
        <dbReference type="PROSITE-ProRule" id="PRU01091"/>
    </source>
</evidence>
<feature type="DNA-binding region" description="OmpR/PhoB-type" evidence="2">
    <location>
        <begin position="525"/>
        <end position="623"/>
    </location>
</feature>
<accession>A0A7Z2GJP7</accession>
<evidence type="ECO:0000313" key="6">
    <source>
        <dbReference type="Proteomes" id="UP000433577"/>
    </source>
</evidence>
<dbReference type="GO" id="GO:0000160">
    <property type="term" value="P:phosphorelay signal transduction system"/>
    <property type="evidence" value="ECO:0007669"/>
    <property type="project" value="InterPro"/>
</dbReference>
<evidence type="ECO:0000256" key="3">
    <source>
        <dbReference type="SAM" id="MobiDB-lite"/>
    </source>
</evidence>
<feature type="compositionally biased region" description="Low complexity" evidence="3">
    <location>
        <begin position="347"/>
        <end position="366"/>
    </location>
</feature>
<proteinExistence type="predicted"/>
<evidence type="ECO:0000259" key="4">
    <source>
        <dbReference type="PROSITE" id="PS51755"/>
    </source>
</evidence>
<feature type="compositionally biased region" description="Basic residues" evidence="3">
    <location>
        <begin position="367"/>
        <end position="379"/>
    </location>
</feature>
<dbReference type="CDD" id="cd00383">
    <property type="entry name" value="trans_reg_C"/>
    <property type="match status" value="1"/>
</dbReference>
<keyword evidence="6" id="KW-1185">Reference proteome</keyword>
<sequence length="1480" mass="160034">MPLRSAQRAARGRLARVVRRARPRRTGLRARRRARRAELGVLAARRSRARHRAHGLGHSGMGAVVVARRMPRPRRTRVAGDRSGGARARRAAREAAHGVRRFRALHARHGRADRSRLGHRAAGGGTYRRQGVSAARPVRRLVLSRVCGQIPRRRPATDEVPRDRAGVGQCRGAVGQPARDRVRLAPPGQADARAPQPGARAGAAGRAAPAHAALAPSRRCAQRVARVARQSVVAAGLARTRGAHRAPGRRRRAGERPCVDARLRAGLRHDSGGAVHGRYRGGARGGGGVAGQRGAPRPRDLRRDGTLPRRRRARGAERSRRAADARRRHRATRPRSHRLALRDVRGPLRARAAARRPQSGGAGGHPSRPRAGARARRSVVRAGAAAHQGRNSRQRRRSRRARRGPRAVRAGDRAGAPARGARVRTARRDESRAARSTARSVRRSAAGHGEHGGRGGRGGRWRGPSRCRRRPARAFARTLRRVHGRVRYGRPPRGARAARASWHARRARLPIVRTARMIAASDDNGVVFEFGRFRLMPARQLLLDGDTRVRLGNRALVILTALVERPGELLTRQELLARGWPGTVVDESNIKVQIAALRKALGAAPARQAYLDTVVGRGYRFVAPVRTRALRASEAVPVERAAVAHNLPARLAPPIGRAGDIGSLLDKLPQTRLMTITGPGGIGKTRLALALAQSIADAACHDVWFVDLSTLGDAALVPHAVATALGLAVHSQDIATALENDLRMRVRPQLIVLDNCEHVVDAAAEMAERIVAVAPRMLVLATSREPLRAVGEHVYRLDPLGHPAQSAGLSARAALQWPAIALFAARAAEQRGDYVLSDADAPVVAEICRRLDGIALAIELAARRVDGFGARGLLRRLEDRFRVLDAGGAGGFGGPERHRTLLAMLDWSHQLLPEVERTVLRRLGVFAGAFALDAAVAVVTDEALGAAPVVDALASLVAKSIVTADLRGESMHYRLLDTTRAYARRKLAEAGELDALARRHAAYCLERFASDEAQWAEATDTHWFEARVRAIDDARAALDWAFSARGDAAMGVALTVSAIPALLHVSSLDECRGRVATALAQVARGAAVDDVRAMKLHGALAASTMYTRGMVPEVEAASATALAISERLGDETFQLRALFAACCALVYAGKHPAADALLDRYRTLAAATGNAAAISDGDRLTAFAWHRAGRQAAARRHLERVLAHRPAARHTRPLGRFHVEWRGAARTILSNVLWLQGFPEQALRTAQEATEQAQSLGNTLTLGYALVLAAVPLALYTGDLPRAESALATLQTHLAKHGLHVYDGMARCLHGALLVERRDARGLALLAEALAQLRRENVGMRYSMYLGMYARGLLSFGRADPARRVIDEALAWSAAHGERWIEPELLRIKAAILEAQGPRAVRGPAWRAYLDAIELARAQGALSLELRAATGLAGLARTLGLCRESRVQLRPVYARFTEGFDTADLRAARVLLDCLLDARA</sequence>
<feature type="compositionally biased region" description="Basic residues" evidence="3">
    <location>
        <begin position="390"/>
        <end position="406"/>
    </location>
</feature>
<dbReference type="Gene3D" id="1.10.10.10">
    <property type="entry name" value="Winged helix-like DNA-binding domain superfamily/Winged helix DNA-binding domain"/>
    <property type="match status" value="1"/>
</dbReference>
<dbReference type="Pfam" id="PF25872">
    <property type="entry name" value="HTH_77"/>
    <property type="match status" value="1"/>
</dbReference>
<evidence type="ECO:0000313" key="5">
    <source>
        <dbReference type="EMBL" id="QGZ63060.1"/>
    </source>
</evidence>
<dbReference type="GO" id="GO:0006355">
    <property type="term" value="P:regulation of DNA-templated transcription"/>
    <property type="evidence" value="ECO:0007669"/>
    <property type="project" value="InterPro"/>
</dbReference>
<name>A0A7Z2GJP7_9BURK</name>
<feature type="region of interest" description="Disordered" evidence="3">
    <location>
        <begin position="73"/>
        <end position="132"/>
    </location>
</feature>
<dbReference type="InterPro" id="IPR058852">
    <property type="entry name" value="HTH_77"/>
</dbReference>
<feature type="domain" description="OmpR/PhoB-type" evidence="4">
    <location>
        <begin position="525"/>
        <end position="623"/>
    </location>
</feature>
<feature type="compositionally biased region" description="Basic and acidic residues" evidence="3">
    <location>
        <begin position="254"/>
        <end position="271"/>
    </location>
</feature>
<feature type="compositionally biased region" description="Basic residues" evidence="3">
    <location>
        <begin position="457"/>
        <end position="469"/>
    </location>
</feature>
<feature type="region of interest" description="Disordered" evidence="3">
    <location>
        <begin position="238"/>
        <end position="469"/>
    </location>
</feature>
<reference evidence="5 6" key="1">
    <citation type="submission" date="2019-12" db="EMBL/GenBank/DDBJ databases">
        <title>Paraburkholderia acidiphila 7Q-K02 sp. nov and Paraburkholderia acidisoli DHF22 sp. nov., two strains isolated from forest soil.</title>
        <authorList>
            <person name="Gao Z."/>
            <person name="Qiu L."/>
        </authorList>
    </citation>
    <scope>NUCLEOTIDE SEQUENCE [LARGE SCALE GENOMIC DNA]</scope>
    <source>
        <strain evidence="5 6">DHF22</strain>
    </source>
</reference>
<dbReference type="InterPro" id="IPR036388">
    <property type="entry name" value="WH-like_DNA-bd_sf"/>
</dbReference>
<dbReference type="GO" id="GO:0016887">
    <property type="term" value="F:ATP hydrolysis activity"/>
    <property type="evidence" value="ECO:0007669"/>
    <property type="project" value="InterPro"/>
</dbReference>
<feature type="compositionally biased region" description="Gly residues" evidence="3">
    <location>
        <begin position="280"/>
        <end position="291"/>
    </location>
</feature>
<organism evidence="5 6">
    <name type="scientific">Paraburkholderia acidisoli</name>
    <dbReference type="NCBI Taxonomy" id="2571748"/>
    <lineage>
        <taxon>Bacteria</taxon>
        <taxon>Pseudomonadati</taxon>
        <taxon>Pseudomonadota</taxon>
        <taxon>Betaproteobacteria</taxon>
        <taxon>Burkholderiales</taxon>
        <taxon>Burkholderiaceae</taxon>
        <taxon>Paraburkholderia</taxon>
    </lineage>
</organism>
<dbReference type="SUPFAM" id="SSF46894">
    <property type="entry name" value="C-terminal effector domain of the bipartite response regulators"/>
    <property type="match status" value="1"/>
</dbReference>
<feature type="compositionally biased region" description="Basic residues" evidence="3">
    <location>
        <begin position="241"/>
        <end position="253"/>
    </location>
</feature>
<feature type="compositionally biased region" description="Low complexity" evidence="3">
    <location>
        <begin position="380"/>
        <end position="389"/>
    </location>
</feature>
<feature type="compositionally biased region" description="Low complexity" evidence="3">
    <location>
        <begin position="185"/>
        <end position="210"/>
    </location>
</feature>
<dbReference type="EMBL" id="CP046914">
    <property type="protein sequence ID" value="QGZ63060.1"/>
    <property type="molecule type" value="Genomic_DNA"/>
</dbReference>
<feature type="compositionally biased region" description="Basic and acidic residues" evidence="3">
    <location>
        <begin position="314"/>
        <end position="325"/>
    </location>
</feature>
<feature type="compositionally biased region" description="Basic residues" evidence="3">
    <location>
        <begin position="326"/>
        <end position="339"/>
    </location>
</feature>
<dbReference type="InterPro" id="IPR011990">
    <property type="entry name" value="TPR-like_helical_dom_sf"/>
</dbReference>
<dbReference type="GO" id="GO:0003677">
    <property type="term" value="F:DNA binding"/>
    <property type="evidence" value="ECO:0007669"/>
    <property type="project" value="UniProtKB-UniRule"/>
</dbReference>
<dbReference type="Pfam" id="PF13401">
    <property type="entry name" value="AAA_22"/>
    <property type="match status" value="1"/>
</dbReference>
<dbReference type="Gene3D" id="3.40.50.300">
    <property type="entry name" value="P-loop containing nucleotide triphosphate hydrolases"/>
    <property type="match status" value="1"/>
</dbReference>
<evidence type="ECO:0000256" key="1">
    <source>
        <dbReference type="ARBA" id="ARBA00023125"/>
    </source>
</evidence>
<dbReference type="InterPro" id="IPR001867">
    <property type="entry name" value="OmpR/PhoB-type_DNA-bd"/>
</dbReference>
<protein>
    <submittedName>
        <fullName evidence="5">AAA family ATPase</fullName>
    </submittedName>
</protein>
<dbReference type="InterPro" id="IPR049945">
    <property type="entry name" value="AAA_22"/>
</dbReference>
<dbReference type="Proteomes" id="UP000433577">
    <property type="component" value="Chromosome 2"/>
</dbReference>
<feature type="compositionally biased region" description="Basic and acidic residues" evidence="3">
    <location>
        <begin position="155"/>
        <end position="165"/>
    </location>
</feature>